<dbReference type="InterPro" id="IPR023210">
    <property type="entry name" value="NADP_OxRdtase_dom"/>
</dbReference>
<dbReference type="CDD" id="cd19088">
    <property type="entry name" value="AKR_AKR13B1"/>
    <property type="match status" value="1"/>
</dbReference>
<proteinExistence type="predicted"/>
<dbReference type="InterPro" id="IPR036812">
    <property type="entry name" value="NAD(P)_OxRdtase_dom_sf"/>
</dbReference>
<dbReference type="PANTHER" id="PTHR43625:SF40">
    <property type="entry name" value="ALDO-KETO REDUCTASE YAKC [NADP(+)]"/>
    <property type="match status" value="1"/>
</dbReference>
<gene>
    <name evidence="3" type="ORF">LZC94_34335</name>
</gene>
<sequence length="288" mass="30854">MQTRQLGPDGPVVTRIGFGAMHLSLAGRPREEDAVRALHLVLDSGVTLIDTANVYCVDDSDIGHNERIIARALASWGGDRSRIVVATKGGLRRPKGAWTSDARPEALRAACEASLRDLGRDVIDVYQLHAPDPKVPLADTMGALARLRDEGKIRHVGVSNFSVKEIETARAIVPVLSVQNRFSPTRRDSETNGVVAHCEKHGIAFLPYSPFGGSSAAPTLGTVGSLDRTAAGFGVSPHRLVLAWMLAKFPHFFPIPGGRRLESIRDCVGADGVQLTQADIAKVEASFG</sequence>
<evidence type="ECO:0000313" key="4">
    <source>
        <dbReference type="Proteomes" id="UP001370348"/>
    </source>
</evidence>
<dbReference type="Pfam" id="PF00248">
    <property type="entry name" value="Aldo_ket_red"/>
    <property type="match status" value="1"/>
</dbReference>
<accession>A0ABZ2LT23</accession>
<dbReference type="InterPro" id="IPR050791">
    <property type="entry name" value="Aldo-Keto_reductase"/>
</dbReference>
<dbReference type="RefSeq" id="WP_394822536.1">
    <property type="nucleotide sequence ID" value="NZ_CP089984.1"/>
</dbReference>
<evidence type="ECO:0000259" key="2">
    <source>
        <dbReference type="Pfam" id="PF00248"/>
    </source>
</evidence>
<dbReference type="InterPro" id="IPR018170">
    <property type="entry name" value="Aldo/ket_reductase_CS"/>
</dbReference>
<evidence type="ECO:0000313" key="3">
    <source>
        <dbReference type="EMBL" id="WXB12916.1"/>
    </source>
</evidence>
<name>A0ABZ2LT23_9BACT</name>
<dbReference type="Gene3D" id="3.20.20.100">
    <property type="entry name" value="NADP-dependent oxidoreductase domain"/>
    <property type="match status" value="1"/>
</dbReference>
<protein>
    <submittedName>
        <fullName evidence="3">Aldo/keto reductase</fullName>
    </submittedName>
</protein>
<dbReference type="PRINTS" id="PR00069">
    <property type="entry name" value="ALDKETRDTASE"/>
</dbReference>
<feature type="domain" description="NADP-dependent oxidoreductase" evidence="2">
    <location>
        <begin position="15"/>
        <end position="285"/>
    </location>
</feature>
<keyword evidence="1" id="KW-0560">Oxidoreductase</keyword>
<keyword evidence="4" id="KW-1185">Reference proteome</keyword>
<dbReference type="PANTHER" id="PTHR43625">
    <property type="entry name" value="AFLATOXIN B1 ALDEHYDE REDUCTASE"/>
    <property type="match status" value="1"/>
</dbReference>
<dbReference type="PROSITE" id="PS00062">
    <property type="entry name" value="ALDOKETO_REDUCTASE_2"/>
    <property type="match status" value="1"/>
</dbReference>
<dbReference type="Proteomes" id="UP001370348">
    <property type="component" value="Chromosome"/>
</dbReference>
<dbReference type="EMBL" id="CP089984">
    <property type="protein sequence ID" value="WXB12916.1"/>
    <property type="molecule type" value="Genomic_DNA"/>
</dbReference>
<reference evidence="3 4" key="1">
    <citation type="submission" date="2021-12" db="EMBL/GenBank/DDBJ databases">
        <title>Discovery of the Pendulisporaceae a myxobacterial family with distinct sporulation behavior and unique specialized metabolism.</title>
        <authorList>
            <person name="Garcia R."/>
            <person name="Popoff A."/>
            <person name="Bader C.D."/>
            <person name="Loehr J."/>
            <person name="Walesch S."/>
            <person name="Walt C."/>
            <person name="Boldt J."/>
            <person name="Bunk B."/>
            <person name="Haeckl F.J.F.P.J."/>
            <person name="Gunesch A.P."/>
            <person name="Birkelbach J."/>
            <person name="Nuebel U."/>
            <person name="Pietschmann T."/>
            <person name="Bach T."/>
            <person name="Mueller R."/>
        </authorList>
    </citation>
    <scope>NUCLEOTIDE SEQUENCE [LARGE SCALE GENOMIC DNA]</scope>
    <source>
        <strain evidence="3 4">MSr11954</strain>
    </source>
</reference>
<dbReference type="SUPFAM" id="SSF51430">
    <property type="entry name" value="NAD(P)-linked oxidoreductase"/>
    <property type="match status" value="1"/>
</dbReference>
<dbReference type="InterPro" id="IPR020471">
    <property type="entry name" value="AKR"/>
</dbReference>
<organism evidence="3 4">
    <name type="scientific">Pendulispora albinea</name>
    <dbReference type="NCBI Taxonomy" id="2741071"/>
    <lineage>
        <taxon>Bacteria</taxon>
        <taxon>Pseudomonadati</taxon>
        <taxon>Myxococcota</taxon>
        <taxon>Myxococcia</taxon>
        <taxon>Myxococcales</taxon>
        <taxon>Sorangiineae</taxon>
        <taxon>Pendulisporaceae</taxon>
        <taxon>Pendulispora</taxon>
    </lineage>
</organism>
<evidence type="ECO:0000256" key="1">
    <source>
        <dbReference type="ARBA" id="ARBA00023002"/>
    </source>
</evidence>